<proteinExistence type="predicted"/>
<organism evidence="2 3">
    <name type="scientific">Polysphondylium violaceum</name>
    <dbReference type="NCBI Taxonomy" id="133409"/>
    <lineage>
        <taxon>Eukaryota</taxon>
        <taxon>Amoebozoa</taxon>
        <taxon>Evosea</taxon>
        <taxon>Eumycetozoa</taxon>
        <taxon>Dictyostelia</taxon>
        <taxon>Dictyosteliales</taxon>
        <taxon>Dictyosteliaceae</taxon>
        <taxon>Polysphondylium</taxon>
    </lineage>
</organism>
<keyword evidence="1" id="KW-1133">Transmembrane helix</keyword>
<comment type="caution">
    <text evidence="2">The sequence shown here is derived from an EMBL/GenBank/DDBJ whole genome shotgun (WGS) entry which is preliminary data.</text>
</comment>
<feature type="transmembrane region" description="Helical" evidence="1">
    <location>
        <begin position="56"/>
        <end position="74"/>
    </location>
</feature>
<keyword evidence="3" id="KW-1185">Reference proteome</keyword>
<evidence type="ECO:0000313" key="3">
    <source>
        <dbReference type="Proteomes" id="UP000695562"/>
    </source>
</evidence>
<accession>A0A8J4PSG5</accession>
<keyword evidence="1" id="KW-0812">Transmembrane</keyword>
<dbReference type="Proteomes" id="UP000695562">
    <property type="component" value="Unassembled WGS sequence"/>
</dbReference>
<keyword evidence="1" id="KW-0472">Membrane</keyword>
<dbReference type="EMBL" id="AJWJ01000285">
    <property type="protein sequence ID" value="KAF2072381.1"/>
    <property type="molecule type" value="Genomic_DNA"/>
</dbReference>
<dbReference type="AlphaFoldDB" id="A0A8J4PSG5"/>
<reference evidence="2" key="1">
    <citation type="submission" date="2020-01" db="EMBL/GenBank/DDBJ databases">
        <title>Development of genomics and gene disruption for Polysphondylium violaceum indicates a role for the polyketide synthase stlB in stalk morphogenesis.</title>
        <authorList>
            <person name="Narita B."/>
            <person name="Kawabe Y."/>
            <person name="Kin K."/>
            <person name="Saito T."/>
            <person name="Gibbs R."/>
            <person name="Kuspa A."/>
            <person name="Muzny D."/>
            <person name="Queller D."/>
            <person name="Richards S."/>
            <person name="Strassman J."/>
            <person name="Sucgang R."/>
            <person name="Worley K."/>
            <person name="Schaap P."/>
        </authorList>
    </citation>
    <scope>NUCLEOTIDE SEQUENCE</scope>
    <source>
        <strain evidence="2">QSvi11</strain>
    </source>
</reference>
<evidence type="ECO:0000256" key="1">
    <source>
        <dbReference type="SAM" id="Phobius"/>
    </source>
</evidence>
<dbReference type="OrthoDB" id="15220at2759"/>
<name>A0A8J4PSG5_9MYCE</name>
<sequence length="131" mass="15032">MSNNKNNKVEEVIEPFDDLSGVGAPFKRESEVDYFARRAKEQEETRQVFLKEGIKGGIYVCAATAGFILAGSLISHKFRKTISYNIRTFIISSGFIAGFWIWGETASLKYIKGRLHNQMEEYYNHPEDKKQ</sequence>
<evidence type="ECO:0000313" key="2">
    <source>
        <dbReference type="EMBL" id="KAF2072381.1"/>
    </source>
</evidence>
<feature type="transmembrane region" description="Helical" evidence="1">
    <location>
        <begin position="86"/>
        <end position="103"/>
    </location>
</feature>
<gene>
    <name evidence="2" type="ORF">CYY_006299</name>
</gene>
<protein>
    <recommendedName>
        <fullName evidence="4">Transmembrane protein</fullName>
    </recommendedName>
</protein>
<evidence type="ECO:0008006" key="4">
    <source>
        <dbReference type="Google" id="ProtNLM"/>
    </source>
</evidence>